<feature type="region of interest" description="Disordered" evidence="1">
    <location>
        <begin position="21"/>
        <end position="49"/>
    </location>
</feature>
<dbReference type="AlphaFoldDB" id="A0A835XG86"/>
<protein>
    <submittedName>
        <fullName evidence="2">Uncharacterized protein</fullName>
    </submittedName>
</protein>
<dbReference type="OrthoDB" id="547130at2759"/>
<dbReference type="EMBL" id="JAEHOE010000159">
    <property type="protein sequence ID" value="KAG2484037.1"/>
    <property type="molecule type" value="Genomic_DNA"/>
</dbReference>
<name>A0A835XG86_9CHLO</name>
<proteinExistence type="predicted"/>
<accession>A0A835XG86</accession>
<keyword evidence="3" id="KW-1185">Reference proteome</keyword>
<evidence type="ECO:0000313" key="2">
    <source>
        <dbReference type="EMBL" id="KAG2484037.1"/>
    </source>
</evidence>
<reference evidence="2" key="1">
    <citation type="journal article" date="2020" name="bioRxiv">
        <title>Comparative genomics of Chlamydomonas.</title>
        <authorList>
            <person name="Craig R.J."/>
            <person name="Hasan A.R."/>
            <person name="Ness R.W."/>
            <person name="Keightley P.D."/>
        </authorList>
    </citation>
    <scope>NUCLEOTIDE SEQUENCE</scope>
    <source>
        <strain evidence="2">CCAP 11/70</strain>
    </source>
</reference>
<comment type="caution">
    <text evidence="2">The sequence shown here is derived from an EMBL/GenBank/DDBJ whole genome shotgun (WGS) entry which is preliminary data.</text>
</comment>
<sequence>MAGGPPAPSIPVGSRVKLKGLTGTPYLNGAVGEVSGPPTREPETDPPRYPVRLLAPARAVASHPQGVRVKAANLDVTELPSLPVELRLTELQRAQPGPAGAGPDGARPLAPPFSPADAGPVAAAFVRALEEDQFPQEGLEGLFATQPPTDGKDGTTSGDLRRCKAGQLALGAWQELLQHRQAEVLTAAVRACGAGLQELQVALMCASIGGFDALRAVGGAKHGPKLAAAGEAVRSEFAAGLAAELQRGGLPEWFEAAVRQCTAARVVPGLAPPAYCPELCRRGFDGLTWDRQALAGLKA</sequence>
<gene>
    <name evidence="2" type="ORF">HYH03_017127</name>
</gene>
<evidence type="ECO:0000313" key="3">
    <source>
        <dbReference type="Proteomes" id="UP000612055"/>
    </source>
</evidence>
<dbReference type="Proteomes" id="UP000612055">
    <property type="component" value="Unassembled WGS sequence"/>
</dbReference>
<organism evidence="2 3">
    <name type="scientific">Edaphochlamys debaryana</name>
    <dbReference type="NCBI Taxonomy" id="47281"/>
    <lineage>
        <taxon>Eukaryota</taxon>
        <taxon>Viridiplantae</taxon>
        <taxon>Chlorophyta</taxon>
        <taxon>core chlorophytes</taxon>
        <taxon>Chlorophyceae</taxon>
        <taxon>CS clade</taxon>
        <taxon>Chlamydomonadales</taxon>
        <taxon>Chlamydomonadales incertae sedis</taxon>
        <taxon>Edaphochlamys</taxon>
    </lineage>
</organism>
<evidence type="ECO:0000256" key="1">
    <source>
        <dbReference type="SAM" id="MobiDB-lite"/>
    </source>
</evidence>